<dbReference type="EMBL" id="UINC01156049">
    <property type="protein sequence ID" value="SVD52249.1"/>
    <property type="molecule type" value="Genomic_DNA"/>
</dbReference>
<feature type="non-terminal residue" evidence="1">
    <location>
        <position position="1"/>
    </location>
</feature>
<gene>
    <name evidence="1" type="ORF">METZ01_LOCUS405103</name>
</gene>
<protein>
    <submittedName>
        <fullName evidence="1">Uncharacterized protein</fullName>
    </submittedName>
</protein>
<dbReference type="AlphaFoldDB" id="A0A382W0I8"/>
<organism evidence="1">
    <name type="scientific">marine metagenome</name>
    <dbReference type="NCBI Taxonomy" id="408172"/>
    <lineage>
        <taxon>unclassified sequences</taxon>
        <taxon>metagenomes</taxon>
        <taxon>ecological metagenomes</taxon>
    </lineage>
</organism>
<accession>A0A382W0I8</accession>
<evidence type="ECO:0000313" key="1">
    <source>
        <dbReference type="EMBL" id="SVD52249.1"/>
    </source>
</evidence>
<sequence length="24" mass="2746">HVVITSVDRDDIKDDFEQAMKNIG</sequence>
<reference evidence="1" key="1">
    <citation type="submission" date="2018-05" db="EMBL/GenBank/DDBJ databases">
        <authorList>
            <person name="Lanie J.A."/>
            <person name="Ng W.-L."/>
            <person name="Kazmierczak K.M."/>
            <person name="Andrzejewski T.M."/>
            <person name="Davidsen T.M."/>
            <person name="Wayne K.J."/>
            <person name="Tettelin H."/>
            <person name="Glass J.I."/>
            <person name="Rusch D."/>
            <person name="Podicherti R."/>
            <person name="Tsui H.-C.T."/>
            <person name="Winkler M.E."/>
        </authorList>
    </citation>
    <scope>NUCLEOTIDE SEQUENCE</scope>
</reference>
<proteinExistence type="predicted"/>
<name>A0A382W0I8_9ZZZZ</name>